<evidence type="ECO:0000313" key="3">
    <source>
        <dbReference type="Proteomes" id="UP001178507"/>
    </source>
</evidence>
<evidence type="ECO:0000313" key="2">
    <source>
        <dbReference type="EMBL" id="CAJ1373667.1"/>
    </source>
</evidence>
<dbReference type="EMBL" id="CAUJNA010000207">
    <property type="protein sequence ID" value="CAJ1373667.1"/>
    <property type="molecule type" value="Genomic_DNA"/>
</dbReference>
<dbReference type="Proteomes" id="UP001178507">
    <property type="component" value="Unassembled WGS sequence"/>
</dbReference>
<keyword evidence="3" id="KW-1185">Reference proteome</keyword>
<comment type="caution">
    <text evidence="2">The sequence shown here is derived from an EMBL/GenBank/DDBJ whole genome shotgun (WGS) entry which is preliminary data.</text>
</comment>
<protein>
    <submittedName>
        <fullName evidence="2">Uncharacterized protein</fullName>
    </submittedName>
</protein>
<gene>
    <name evidence="2" type="ORF">EVOR1521_LOCUS3424</name>
</gene>
<organism evidence="2 3">
    <name type="scientific">Effrenium voratum</name>
    <dbReference type="NCBI Taxonomy" id="2562239"/>
    <lineage>
        <taxon>Eukaryota</taxon>
        <taxon>Sar</taxon>
        <taxon>Alveolata</taxon>
        <taxon>Dinophyceae</taxon>
        <taxon>Suessiales</taxon>
        <taxon>Symbiodiniaceae</taxon>
        <taxon>Effrenium</taxon>
    </lineage>
</organism>
<reference evidence="2" key="1">
    <citation type="submission" date="2023-08" db="EMBL/GenBank/DDBJ databases">
        <authorList>
            <person name="Chen Y."/>
            <person name="Shah S."/>
            <person name="Dougan E. K."/>
            <person name="Thang M."/>
            <person name="Chan C."/>
        </authorList>
    </citation>
    <scope>NUCLEOTIDE SEQUENCE</scope>
</reference>
<name>A0AA36MNK3_9DINO</name>
<dbReference type="AlphaFoldDB" id="A0AA36MNK3"/>
<accession>A0AA36MNK3</accession>
<feature type="region of interest" description="Disordered" evidence="1">
    <location>
        <begin position="156"/>
        <end position="179"/>
    </location>
</feature>
<proteinExistence type="predicted"/>
<sequence>MEDGDLYVNKVAIEEALFGVLEEECRLEASAGKPATKQGVYLLLRSLLLRFSEAWFQESVKKLQQKRDARSGRLDPDGYFHLPGRAELALEVQRKVLPQFGFQGSKEGSSDMIRHCSAFLGDKDVAQMFDAINKKLGMSSAARQRFRKLAGSFEDGPGGLKARFPAPAPIESNLDAQPA</sequence>
<evidence type="ECO:0000256" key="1">
    <source>
        <dbReference type="SAM" id="MobiDB-lite"/>
    </source>
</evidence>